<dbReference type="Pfam" id="PF02450">
    <property type="entry name" value="LCAT"/>
    <property type="match status" value="2"/>
</dbReference>
<dbReference type="EMBL" id="OU895877">
    <property type="protein sequence ID" value="CAG9797398.1"/>
    <property type="molecule type" value="Genomic_DNA"/>
</dbReference>
<organism evidence="2 3">
    <name type="scientific">Chironomus riparius</name>
    <dbReference type="NCBI Taxonomy" id="315576"/>
    <lineage>
        <taxon>Eukaryota</taxon>
        <taxon>Metazoa</taxon>
        <taxon>Ecdysozoa</taxon>
        <taxon>Arthropoda</taxon>
        <taxon>Hexapoda</taxon>
        <taxon>Insecta</taxon>
        <taxon>Pterygota</taxon>
        <taxon>Neoptera</taxon>
        <taxon>Endopterygota</taxon>
        <taxon>Diptera</taxon>
        <taxon>Nematocera</taxon>
        <taxon>Chironomoidea</taxon>
        <taxon>Chironomidae</taxon>
        <taxon>Chironominae</taxon>
        <taxon>Chironomus</taxon>
    </lineage>
</organism>
<gene>
    <name evidence="2" type="ORF">CHIRRI_LOCUS397</name>
</gene>
<protein>
    <submittedName>
        <fullName evidence="2">Uncharacterized protein</fullName>
    </submittedName>
</protein>
<dbReference type="GO" id="GO:0008374">
    <property type="term" value="F:O-acyltransferase activity"/>
    <property type="evidence" value="ECO:0007669"/>
    <property type="project" value="InterPro"/>
</dbReference>
<dbReference type="Gene3D" id="3.40.50.1820">
    <property type="entry name" value="alpha/beta hydrolase"/>
    <property type="match status" value="2"/>
</dbReference>
<dbReference type="InterPro" id="IPR003386">
    <property type="entry name" value="LACT/PDAT_acylTrfase"/>
</dbReference>
<dbReference type="InterPro" id="IPR029058">
    <property type="entry name" value="AB_hydrolase_fold"/>
</dbReference>
<name>A0A9N9RGD4_9DIPT</name>
<dbReference type="OrthoDB" id="190846at2759"/>
<dbReference type="Proteomes" id="UP001153620">
    <property type="component" value="Chromosome 1"/>
</dbReference>
<dbReference type="SUPFAM" id="SSF53474">
    <property type="entry name" value="alpha/beta-Hydrolases"/>
    <property type="match status" value="1"/>
</dbReference>
<reference evidence="2" key="2">
    <citation type="submission" date="2022-10" db="EMBL/GenBank/DDBJ databases">
        <authorList>
            <consortium name="ENA_rothamsted_submissions"/>
            <consortium name="culmorum"/>
            <person name="King R."/>
        </authorList>
    </citation>
    <scope>NUCLEOTIDE SEQUENCE</scope>
</reference>
<sequence>MRTASFLCFTFIIFVSQIVDNSEASFIIRRAPKKPLSPVIFVPGDGGSQVDVKLNKPSTVHIFCTKATKEYFNIWLNLELLAPLIIDCWTDNAKLHYDNVTRTTSNSPGVEHRIPGWGDSETVEWIDPSHAKQGAYFKSVGNMLVDNGYVRNVSMRGAPFDFRKGPSELGQYFIDLKKLTEETYDLNDHEPITYIAHSMGAPMLMIFFQQQTEAWKEKYVKRMITIAGAWAGSAKAVKVFAMGDDLGSLGLFASEMKPMQISMPSLAFLLPFPAVWKPDEVLVSTPRRNYTHSQLNEFFTDLGYPIAWEMRKDNLKFVENFAPPNVEIHCLYSTKMKTVEGLRYKSNDLSSTPELIYGDGDGSVNLRSSQACTLWRGLQKQSISTLNVEKVEHFEILHNEKVVNYIKDLMIN</sequence>
<feature type="chain" id="PRO_5040437092" evidence="1">
    <location>
        <begin position="25"/>
        <end position="412"/>
    </location>
</feature>
<dbReference type="AlphaFoldDB" id="A0A9N9RGD4"/>
<reference evidence="2" key="1">
    <citation type="submission" date="2022-01" db="EMBL/GenBank/DDBJ databases">
        <authorList>
            <person name="King R."/>
        </authorList>
    </citation>
    <scope>NUCLEOTIDE SEQUENCE</scope>
</reference>
<dbReference type="PANTHER" id="PTHR11440">
    <property type="entry name" value="LECITHIN-CHOLESTEROL ACYLTRANSFERASE-RELATED"/>
    <property type="match status" value="1"/>
</dbReference>
<keyword evidence="1" id="KW-0732">Signal</keyword>
<dbReference type="GO" id="GO:0006629">
    <property type="term" value="P:lipid metabolic process"/>
    <property type="evidence" value="ECO:0007669"/>
    <property type="project" value="InterPro"/>
</dbReference>
<evidence type="ECO:0000313" key="3">
    <source>
        <dbReference type="Proteomes" id="UP001153620"/>
    </source>
</evidence>
<proteinExistence type="predicted"/>
<feature type="signal peptide" evidence="1">
    <location>
        <begin position="1"/>
        <end position="24"/>
    </location>
</feature>
<accession>A0A9N9RGD4</accession>
<evidence type="ECO:0000313" key="2">
    <source>
        <dbReference type="EMBL" id="CAG9797398.1"/>
    </source>
</evidence>
<evidence type="ECO:0000256" key="1">
    <source>
        <dbReference type="SAM" id="SignalP"/>
    </source>
</evidence>
<keyword evidence="3" id="KW-1185">Reference proteome</keyword>